<dbReference type="PROSITE" id="PS51257">
    <property type="entry name" value="PROKAR_LIPOPROTEIN"/>
    <property type="match status" value="1"/>
</dbReference>
<protein>
    <recommendedName>
        <fullName evidence="4">MSP domain-containing protein</fullName>
    </recommendedName>
</protein>
<evidence type="ECO:0000256" key="1">
    <source>
        <dbReference type="SAM" id="SignalP"/>
    </source>
</evidence>
<evidence type="ECO:0000313" key="2">
    <source>
        <dbReference type="EMBL" id="NYG21837.1"/>
    </source>
</evidence>
<reference evidence="2 3" key="1">
    <citation type="submission" date="2020-07" db="EMBL/GenBank/DDBJ databases">
        <title>Sequencing the genomes of 1000 actinobacteria strains.</title>
        <authorList>
            <person name="Klenk H.-P."/>
        </authorList>
    </citation>
    <scope>NUCLEOTIDE SEQUENCE [LARGE SCALE GENOMIC DNA]</scope>
    <source>
        <strain evidence="2 3">DSM 8598</strain>
    </source>
</reference>
<proteinExistence type="predicted"/>
<keyword evidence="1" id="KW-0732">Signal</keyword>
<name>A0A852WW22_9MICO</name>
<evidence type="ECO:0000313" key="3">
    <source>
        <dbReference type="Proteomes" id="UP000549066"/>
    </source>
</evidence>
<dbReference type="EMBL" id="JACCFI010000001">
    <property type="protein sequence ID" value="NYG21837.1"/>
    <property type="molecule type" value="Genomic_DNA"/>
</dbReference>
<keyword evidence="3" id="KW-1185">Reference proteome</keyword>
<dbReference type="RefSeq" id="WP_179551720.1">
    <property type="nucleotide sequence ID" value="NZ_JACCFI010000001.1"/>
</dbReference>
<dbReference type="Proteomes" id="UP000549066">
    <property type="component" value="Unassembled WGS sequence"/>
</dbReference>
<dbReference type="AlphaFoldDB" id="A0A852WW22"/>
<feature type="signal peptide" evidence="1">
    <location>
        <begin position="1"/>
        <end position="23"/>
    </location>
</feature>
<comment type="caution">
    <text evidence="2">The sequence shown here is derived from an EMBL/GenBank/DDBJ whole genome shotgun (WGS) entry which is preliminary data.</text>
</comment>
<feature type="chain" id="PRO_5032388417" description="MSP domain-containing protein" evidence="1">
    <location>
        <begin position="24"/>
        <end position="131"/>
    </location>
</feature>
<accession>A0A852WW22</accession>
<evidence type="ECO:0008006" key="4">
    <source>
        <dbReference type="Google" id="ProtNLM"/>
    </source>
</evidence>
<gene>
    <name evidence="2" type="ORF">BJY17_002584</name>
</gene>
<organism evidence="2 3">
    <name type="scientific">Agromyces hippuratus</name>
    <dbReference type="NCBI Taxonomy" id="286438"/>
    <lineage>
        <taxon>Bacteria</taxon>
        <taxon>Bacillati</taxon>
        <taxon>Actinomycetota</taxon>
        <taxon>Actinomycetes</taxon>
        <taxon>Micrococcales</taxon>
        <taxon>Microbacteriaceae</taxon>
        <taxon>Agromyces</taxon>
    </lineage>
</organism>
<sequence length="131" mass="12982">MPRAARRAVLPLLAVAAVAGAFALAGCTTGTDTLPAPVVVQLDDIDGETIEVVDGNVIDLAGDDETSTEWGAEIEDPAIVEFTPGADDGSAQSNPGLTATAVGTTAVTLENGATGDTISFTVEVVPVASGS</sequence>